<dbReference type="RefSeq" id="WP_155302023.1">
    <property type="nucleotide sequence ID" value="NZ_AP021875.1"/>
</dbReference>
<comment type="similarity">
    <text evidence="1">Belongs to the universal stress protein A family.</text>
</comment>
<dbReference type="PANTHER" id="PTHR46268:SF6">
    <property type="entry name" value="UNIVERSAL STRESS PROTEIN UP12"/>
    <property type="match status" value="1"/>
</dbReference>
<sequence>MTKPLILLPVDGSEHALRAAEYSVKIATMMNARLFLLHCHRPFPVKLGDPYFQKAIDKIMQQSAERLAPFRSLLDQKGADYTELILEGPAGEKICEVARIEKSEMIVMGSRGRSNLTGLFLGSVAHRVLHQAPCPVLIVR</sequence>
<dbReference type="Proteomes" id="UP000427769">
    <property type="component" value="Chromosome"/>
</dbReference>
<dbReference type="KEGG" id="dwd:DSCW_02750"/>
<reference evidence="3 4" key="1">
    <citation type="submission" date="2019-11" db="EMBL/GenBank/DDBJ databases">
        <title>Comparative genomics of hydrocarbon-degrading Desulfosarcina strains.</title>
        <authorList>
            <person name="Watanabe M."/>
            <person name="Kojima H."/>
            <person name="Fukui M."/>
        </authorList>
    </citation>
    <scope>NUCLEOTIDE SEQUENCE [LARGE SCALE GENOMIC DNA]</scope>
    <source>
        <strain evidence="3 4">PP31</strain>
    </source>
</reference>
<dbReference type="OrthoDB" id="9788959at2"/>
<name>A0A5K7YW60_9BACT</name>
<evidence type="ECO:0000313" key="3">
    <source>
        <dbReference type="EMBL" id="BBO72858.1"/>
    </source>
</evidence>
<dbReference type="Pfam" id="PF00582">
    <property type="entry name" value="Usp"/>
    <property type="match status" value="1"/>
</dbReference>
<dbReference type="AlphaFoldDB" id="A0A5K7YW60"/>
<evidence type="ECO:0000256" key="1">
    <source>
        <dbReference type="ARBA" id="ARBA00008791"/>
    </source>
</evidence>
<proteinExistence type="inferred from homology"/>
<dbReference type="EMBL" id="AP021875">
    <property type="protein sequence ID" value="BBO72858.1"/>
    <property type="molecule type" value="Genomic_DNA"/>
</dbReference>
<protein>
    <submittedName>
        <fullName evidence="3">Universal stress protein</fullName>
    </submittedName>
</protein>
<keyword evidence="4" id="KW-1185">Reference proteome</keyword>
<dbReference type="Gene3D" id="3.40.50.620">
    <property type="entry name" value="HUPs"/>
    <property type="match status" value="1"/>
</dbReference>
<dbReference type="CDD" id="cd00293">
    <property type="entry name" value="USP-like"/>
    <property type="match status" value="1"/>
</dbReference>
<evidence type="ECO:0000259" key="2">
    <source>
        <dbReference type="Pfam" id="PF00582"/>
    </source>
</evidence>
<organism evidence="3 4">
    <name type="scientific">Desulfosarcina widdelii</name>
    <dbReference type="NCBI Taxonomy" id="947919"/>
    <lineage>
        <taxon>Bacteria</taxon>
        <taxon>Pseudomonadati</taxon>
        <taxon>Thermodesulfobacteriota</taxon>
        <taxon>Desulfobacteria</taxon>
        <taxon>Desulfobacterales</taxon>
        <taxon>Desulfosarcinaceae</taxon>
        <taxon>Desulfosarcina</taxon>
    </lineage>
</organism>
<gene>
    <name evidence="3" type="ORF">DSCW_02750</name>
</gene>
<accession>A0A5K7YW60</accession>
<evidence type="ECO:0000313" key="4">
    <source>
        <dbReference type="Proteomes" id="UP000427769"/>
    </source>
</evidence>
<dbReference type="InterPro" id="IPR006015">
    <property type="entry name" value="Universal_stress_UspA"/>
</dbReference>
<dbReference type="InterPro" id="IPR014729">
    <property type="entry name" value="Rossmann-like_a/b/a_fold"/>
</dbReference>
<dbReference type="PRINTS" id="PR01438">
    <property type="entry name" value="UNVRSLSTRESS"/>
</dbReference>
<dbReference type="InterPro" id="IPR006016">
    <property type="entry name" value="UspA"/>
</dbReference>
<feature type="domain" description="UspA" evidence="2">
    <location>
        <begin position="6"/>
        <end position="140"/>
    </location>
</feature>
<dbReference type="PANTHER" id="PTHR46268">
    <property type="entry name" value="STRESS RESPONSE PROTEIN NHAX"/>
    <property type="match status" value="1"/>
</dbReference>
<dbReference type="SUPFAM" id="SSF52402">
    <property type="entry name" value="Adenine nucleotide alpha hydrolases-like"/>
    <property type="match status" value="1"/>
</dbReference>